<sequence length="51" mass="5785">MMEETRKKAPTAIKLKITGIVFDSTIDISTVEGFPLLELFPYATHLIDYLL</sequence>
<name>K9WDI5_9CYAN</name>
<dbReference type="AlphaFoldDB" id="K9WDI5"/>
<dbReference type="KEGG" id="mic:Mic7113_2025"/>
<keyword evidence="2" id="KW-1185">Reference proteome</keyword>
<accession>K9WDI5</accession>
<dbReference type="HOGENOM" id="CLU_3100941_0_0_3"/>
<protein>
    <submittedName>
        <fullName evidence="1">Uncharacterized protein</fullName>
    </submittedName>
</protein>
<reference evidence="1 2" key="1">
    <citation type="submission" date="2012-06" db="EMBL/GenBank/DDBJ databases">
        <title>Finished chromosome of genome of Microcoleus sp. PCC 7113.</title>
        <authorList>
            <consortium name="US DOE Joint Genome Institute"/>
            <person name="Gugger M."/>
            <person name="Coursin T."/>
            <person name="Rippka R."/>
            <person name="Tandeau De Marsac N."/>
            <person name="Huntemann M."/>
            <person name="Wei C.-L."/>
            <person name="Han J."/>
            <person name="Detter J.C."/>
            <person name="Han C."/>
            <person name="Tapia R."/>
            <person name="Chen A."/>
            <person name="Kyrpides N."/>
            <person name="Mavromatis K."/>
            <person name="Markowitz V."/>
            <person name="Szeto E."/>
            <person name="Ivanova N."/>
            <person name="Pagani I."/>
            <person name="Pati A."/>
            <person name="Goodwin L."/>
            <person name="Nordberg H.P."/>
            <person name="Cantor M.N."/>
            <person name="Hua S.X."/>
            <person name="Woyke T."/>
            <person name="Kerfeld C.A."/>
        </authorList>
    </citation>
    <scope>NUCLEOTIDE SEQUENCE [LARGE SCALE GENOMIC DNA]</scope>
    <source>
        <strain evidence="1 2">PCC 7113</strain>
    </source>
</reference>
<gene>
    <name evidence="1" type="ORF">Mic7113_2025</name>
</gene>
<proteinExistence type="predicted"/>
<evidence type="ECO:0000313" key="2">
    <source>
        <dbReference type="Proteomes" id="UP000010471"/>
    </source>
</evidence>
<evidence type="ECO:0000313" key="1">
    <source>
        <dbReference type="EMBL" id="AFZ17871.1"/>
    </source>
</evidence>
<dbReference type="RefSeq" id="WP_015182023.1">
    <property type="nucleotide sequence ID" value="NC_019738.1"/>
</dbReference>
<dbReference type="EMBL" id="CP003630">
    <property type="protein sequence ID" value="AFZ17871.1"/>
    <property type="molecule type" value="Genomic_DNA"/>
</dbReference>
<organism evidence="1 2">
    <name type="scientific">Allocoleopsis franciscana PCC 7113</name>
    <dbReference type="NCBI Taxonomy" id="1173027"/>
    <lineage>
        <taxon>Bacteria</taxon>
        <taxon>Bacillati</taxon>
        <taxon>Cyanobacteriota</taxon>
        <taxon>Cyanophyceae</taxon>
        <taxon>Coleofasciculales</taxon>
        <taxon>Coleofasciculaceae</taxon>
        <taxon>Allocoleopsis</taxon>
        <taxon>Allocoleopsis franciscana</taxon>
    </lineage>
</organism>
<dbReference type="Proteomes" id="UP000010471">
    <property type="component" value="Chromosome"/>
</dbReference>
<dbReference type="STRING" id="1173027.Mic7113_2025"/>